<dbReference type="PROSITE" id="PS50089">
    <property type="entry name" value="ZF_RING_2"/>
    <property type="match status" value="1"/>
</dbReference>
<keyword evidence="20" id="KW-1185">Reference proteome</keyword>
<keyword evidence="13 16" id="KW-0862">Zinc</keyword>
<keyword evidence="9 16" id="KW-0479">Metal-binding</keyword>
<feature type="compositionally biased region" description="Polar residues" evidence="17">
    <location>
        <begin position="8"/>
        <end position="23"/>
    </location>
</feature>
<evidence type="ECO:0000256" key="13">
    <source>
        <dbReference type="ARBA" id="ARBA00022833"/>
    </source>
</evidence>
<protein>
    <recommendedName>
        <fullName evidence="6 16">E3 ubiquitin-protein ligase listerin</fullName>
        <ecNumber evidence="5 16">2.3.2.27</ecNumber>
    </recommendedName>
    <alternativeName>
        <fullName evidence="14 16">RING-type E3 ubiquitin transferase listerin</fullName>
    </alternativeName>
</protein>
<dbReference type="InterPro" id="IPR011016">
    <property type="entry name" value="Znf_RING-CH"/>
</dbReference>
<dbReference type="SUPFAM" id="SSF57850">
    <property type="entry name" value="RING/U-box"/>
    <property type="match status" value="1"/>
</dbReference>
<dbReference type="GO" id="GO:1990112">
    <property type="term" value="C:RQC complex"/>
    <property type="evidence" value="ECO:0007669"/>
    <property type="project" value="UniProtKB-UniRule"/>
</dbReference>
<dbReference type="InterPro" id="IPR016024">
    <property type="entry name" value="ARM-type_fold"/>
</dbReference>
<comment type="function">
    <text evidence="16">E3 ubiquitin-protein ligase. Component of the ribosome quality control complex (RQC), a ribosome-associated complex that mediates ubiquitination and extraction of incompletely synthesized nascent chains for proteasomal degradation.</text>
</comment>
<dbReference type="GO" id="GO:0005829">
    <property type="term" value="C:cytosol"/>
    <property type="evidence" value="ECO:0007669"/>
    <property type="project" value="UniProtKB-SubCell"/>
</dbReference>
<dbReference type="InterPro" id="IPR013083">
    <property type="entry name" value="Znf_RING/FYVE/PHD"/>
</dbReference>
<evidence type="ECO:0000256" key="4">
    <source>
        <dbReference type="ARBA" id="ARBA00007997"/>
    </source>
</evidence>
<evidence type="ECO:0000256" key="10">
    <source>
        <dbReference type="ARBA" id="ARBA00022737"/>
    </source>
</evidence>
<dbReference type="InterPro" id="IPR054477">
    <property type="entry name" value="LTN1_E3_ligase_6th"/>
</dbReference>
<keyword evidence="8 16" id="KW-0808">Transferase</keyword>
<evidence type="ECO:0000256" key="16">
    <source>
        <dbReference type="RuleBase" id="RU367090"/>
    </source>
</evidence>
<dbReference type="Gene3D" id="1.25.10.10">
    <property type="entry name" value="Leucine-rich Repeat Variant"/>
    <property type="match status" value="1"/>
</dbReference>
<dbReference type="OrthoDB" id="6108at2759"/>
<evidence type="ECO:0000256" key="5">
    <source>
        <dbReference type="ARBA" id="ARBA00012483"/>
    </source>
</evidence>
<dbReference type="GO" id="GO:0008270">
    <property type="term" value="F:zinc ion binding"/>
    <property type="evidence" value="ECO:0007669"/>
    <property type="project" value="UniProtKB-KW"/>
</dbReference>
<dbReference type="InterPro" id="IPR001841">
    <property type="entry name" value="Znf_RING"/>
</dbReference>
<dbReference type="PANTHER" id="PTHR12389:SF0">
    <property type="entry name" value="E3 UBIQUITIN-PROTEIN LIGASE LISTERIN"/>
    <property type="match status" value="1"/>
</dbReference>
<evidence type="ECO:0000256" key="2">
    <source>
        <dbReference type="ARBA" id="ARBA00004514"/>
    </source>
</evidence>
<feature type="domain" description="RING-type" evidence="18">
    <location>
        <begin position="1700"/>
        <end position="1747"/>
    </location>
</feature>
<gene>
    <name evidence="19" type="ORF">CHIRRI_LOCUS8452</name>
</gene>
<dbReference type="PANTHER" id="PTHR12389">
    <property type="entry name" value="ZINC FINGER PROTEIN 294"/>
    <property type="match status" value="1"/>
</dbReference>
<comment type="pathway">
    <text evidence="3 16">Protein modification; protein ubiquitination.</text>
</comment>
<dbReference type="CDD" id="cd16491">
    <property type="entry name" value="RING-CH-C4HC3_LTN1"/>
    <property type="match status" value="1"/>
</dbReference>
<comment type="subunit">
    <text evidence="16">Component of the ribosome quality control complex (RQC).</text>
</comment>
<dbReference type="GO" id="GO:0061630">
    <property type="term" value="F:ubiquitin protein ligase activity"/>
    <property type="evidence" value="ECO:0007669"/>
    <property type="project" value="UniProtKB-UniRule"/>
</dbReference>
<evidence type="ECO:0000256" key="11">
    <source>
        <dbReference type="ARBA" id="ARBA00022771"/>
    </source>
</evidence>
<dbReference type="Pfam" id="PF22958">
    <property type="entry name" value="Ltn1_1st"/>
    <property type="match status" value="1"/>
</dbReference>
<evidence type="ECO:0000313" key="20">
    <source>
        <dbReference type="Proteomes" id="UP001153620"/>
    </source>
</evidence>
<evidence type="ECO:0000259" key="18">
    <source>
        <dbReference type="PROSITE" id="PS50089"/>
    </source>
</evidence>
<dbReference type="Pfam" id="PF22999">
    <property type="entry name" value="LTN1_E3_ligase_6th"/>
    <property type="match status" value="1"/>
</dbReference>
<dbReference type="InterPro" id="IPR054476">
    <property type="entry name" value="Ltn1_N"/>
</dbReference>
<evidence type="ECO:0000256" key="1">
    <source>
        <dbReference type="ARBA" id="ARBA00000900"/>
    </source>
</evidence>
<keyword evidence="10" id="KW-0677">Repeat</keyword>
<evidence type="ECO:0000256" key="12">
    <source>
        <dbReference type="ARBA" id="ARBA00022786"/>
    </source>
</evidence>
<evidence type="ECO:0000313" key="19">
    <source>
        <dbReference type="EMBL" id="CAG9805583.1"/>
    </source>
</evidence>
<comment type="similarity">
    <text evidence="4 16">Belongs to the LTN1 family.</text>
</comment>
<dbReference type="InterPro" id="IPR011989">
    <property type="entry name" value="ARM-like"/>
</dbReference>
<evidence type="ECO:0000256" key="3">
    <source>
        <dbReference type="ARBA" id="ARBA00004906"/>
    </source>
</evidence>
<dbReference type="InterPro" id="IPR039804">
    <property type="entry name" value="RING-CH-C4HC3_LTN1"/>
</dbReference>
<dbReference type="EC" id="2.3.2.27" evidence="5 16"/>
<evidence type="ECO:0000256" key="8">
    <source>
        <dbReference type="ARBA" id="ARBA00022679"/>
    </source>
</evidence>
<name>A0A9N9RZ52_9DIPT</name>
<dbReference type="SMART" id="SM00744">
    <property type="entry name" value="RINGv"/>
    <property type="match status" value="1"/>
</dbReference>
<evidence type="ECO:0000256" key="6">
    <source>
        <dbReference type="ARBA" id="ARBA00017157"/>
    </source>
</evidence>
<feature type="region of interest" description="Disordered" evidence="17">
    <location>
        <begin position="1"/>
        <end position="23"/>
    </location>
</feature>
<reference evidence="19" key="1">
    <citation type="submission" date="2022-01" db="EMBL/GenBank/DDBJ databases">
        <authorList>
            <person name="King R."/>
        </authorList>
    </citation>
    <scope>NUCLEOTIDE SEQUENCE</scope>
</reference>
<dbReference type="GO" id="GO:0072344">
    <property type="term" value="P:rescue of stalled ribosome"/>
    <property type="evidence" value="ECO:0007669"/>
    <property type="project" value="UniProtKB-UniRule"/>
</dbReference>
<dbReference type="SUPFAM" id="SSF48371">
    <property type="entry name" value="ARM repeat"/>
    <property type="match status" value="1"/>
</dbReference>
<dbReference type="Proteomes" id="UP001153620">
    <property type="component" value="Chromosome 2"/>
</dbReference>
<keyword evidence="7" id="KW-0963">Cytoplasm</keyword>
<comment type="subcellular location">
    <subcellularLocation>
        <location evidence="2">Cytoplasm</location>
        <location evidence="2">Cytosol</location>
    </subcellularLocation>
</comment>
<dbReference type="Pfam" id="PF23009">
    <property type="entry name" value="UBC_like"/>
    <property type="match status" value="1"/>
</dbReference>
<evidence type="ECO:0000256" key="15">
    <source>
        <dbReference type="PROSITE-ProRule" id="PRU00175"/>
    </source>
</evidence>
<evidence type="ECO:0000256" key="14">
    <source>
        <dbReference type="ARBA" id="ARBA00032366"/>
    </source>
</evidence>
<evidence type="ECO:0000256" key="9">
    <source>
        <dbReference type="ARBA" id="ARBA00022723"/>
    </source>
</evidence>
<accession>A0A9N9RZ52</accession>
<comment type="catalytic activity">
    <reaction evidence="1 16">
        <text>S-ubiquitinyl-[E2 ubiquitin-conjugating enzyme]-L-cysteine + [acceptor protein]-L-lysine = [E2 ubiquitin-conjugating enzyme]-L-cysteine + N(6)-ubiquitinyl-[acceptor protein]-L-lysine.</text>
        <dbReference type="EC" id="2.3.2.27"/>
    </reaction>
</comment>
<dbReference type="GO" id="GO:1990116">
    <property type="term" value="P:ribosome-associated ubiquitin-dependent protein catabolic process"/>
    <property type="evidence" value="ECO:0007669"/>
    <property type="project" value="UniProtKB-UniRule"/>
</dbReference>
<evidence type="ECO:0000256" key="17">
    <source>
        <dbReference type="SAM" id="MobiDB-lite"/>
    </source>
</evidence>
<sequence length="1750" mass="202132">MGGKPKQAQRTKGNLKPSKSSNFNTDPAPLLSFTPVDSALLQSSLVAGFNVEEIVEIDPNIDQNFQVVLRKMCKKDPTTKIKALKEFIDLTNESELDVVLTAILMYAKVYNQLSTEVDARVRESCQLSLLTIVNKIGKNLATILKQIFPSWICAQYDTHPTAASIAKNSFNKAFPPNKVSEVFSFCESEVLDNFIKNLTVLNPQTICNSKVYSSEECEAKYERVVIGSLRGYINYLEKIPSDKIEKSLERNSNLVAHDKFWSFHKNKSPYIRAAFFEALTSILQHSPILMKNLEPQLTSTVFKMLDESEPSVLSHIWTSILLVQLKVEDWHSHININKMLLPKLWKILRTCLYPCIIYPNLLPLVSKFNKTILPDDQLQNFYLKFFENINEGLRTVQLSKSELSTVASTYFEILQYIIIQIINDTEQNDEEKLIKVNSLIDDHIIAVIYWCINSDSLFGKVVFSKISEIIKHWSKNIATKDIYSKIFDRFWIELYQVLEGSLENSNLQQISNGHVELIKNLKTTTSKPKGVKIKVEDDPIEQPEVVVITEKVKDISFDGPLCELVYKLSLSYVEKINTTLDKNLVENLDIMIKEYQSKELFKHLASNQEDKSICSLYDTFAEWLQNEELKCEAVIEIILALYKYLEPSEKIDLLNRWIRIPTIQKNWLIMRALSYPLCCDAGITKFLKMKEVTDYLSECATNVSNGSYKDNLIILQKCFFQTENGDILIDNLTCGSIIDIICNTLTDSTKINQVDQCASFLAQIFSTICSDPTKKDIQLKIFLSLFDFSITKEVSDNFSEDTMWEISTSWQDALSSGDLEMNDELLGHCSKVINTKLSTSTIADESIENVERFAELVSKLVLCSNEDKQGNERDEAINSMLKVLLNQENIYEDYLEDLCLSIKSIRGDKTFEERTLLDSNNVNFNDALDSHLKYKIFSLNVILMLSCNIKKKQQQDKSSFDDDDSEIDNHEIDYSVMKQQEIQDEEITEDYCDLNENLLKEWKEVVMDKFFDISISSEAILNTFLLHIRKMNPNLENWILYTQERLKVYLIENLPESIQNEIKDELFGRIMTKGEFYVDCLPLLLCTKAYNNENGKAALYNDILSLVNSDEVSLTYINILQTFEKVLDKKFMSITSNLAEKCFNYLLKVSAASVFIRNHLDVSDFNELIDRMIIGHGLILMNEIINKNKEHPFLLYNKDVSLEDPNNVLTVSAIANFMSECLLYFPTEIDVKRWDFIRIALSSWILSVSKSCEKFNNETVKNFIVAIFRLNASLQKFIVAEKIKSSTEFLSNMIEEWENVFAKDVNLVLIKSFIYIVKNIDYSSKHHEVFVDALCPHIEYIDFSYVLQGKKIDHTFSLDNLVEFSLENLSSKHNGISITAATIIRQLTDGFLKFDLDTLNKKSSEEYNESEDDEENLENFRWHILESFRDTLESYQEIMKDLSEDFSFKANDMEDDMKIPSEVALPYLLLWHCILNFCSKARPELRTVYARWISMNKFEEVFLFSLFKMMPREILKNPDISTKLGHTAFSTLDWKDIQDSKIDIERYSAFLYGESLRVVPAIVRKWWHACSTRQAQVIDKLTANYVSPILCNEDLTVLTNMKEREGRNSMNIRVLMQAREVIATYSLEEAKMELVVCLPQNYPLGAIKVDCKKHIGGKFQAREIVKQLSIYLTHQNGRLYDGIFIWKRNLDGKYEGVEECYVCYSVIHQENLQLPRNTCKTCKKKFHSSCLYRWFTSSNKSTCPLCRNPF</sequence>
<keyword evidence="11 15" id="KW-0863">Zinc-finger</keyword>
<keyword evidence="12 16" id="KW-0833">Ubl conjugation pathway</keyword>
<dbReference type="EMBL" id="OU895878">
    <property type="protein sequence ID" value="CAG9805583.1"/>
    <property type="molecule type" value="Genomic_DNA"/>
</dbReference>
<organism evidence="19 20">
    <name type="scientific">Chironomus riparius</name>
    <dbReference type="NCBI Taxonomy" id="315576"/>
    <lineage>
        <taxon>Eukaryota</taxon>
        <taxon>Metazoa</taxon>
        <taxon>Ecdysozoa</taxon>
        <taxon>Arthropoda</taxon>
        <taxon>Hexapoda</taxon>
        <taxon>Insecta</taxon>
        <taxon>Pterygota</taxon>
        <taxon>Neoptera</taxon>
        <taxon>Endopterygota</taxon>
        <taxon>Diptera</taxon>
        <taxon>Nematocera</taxon>
        <taxon>Chironomoidea</taxon>
        <taxon>Chironomidae</taxon>
        <taxon>Chironominae</taxon>
        <taxon>Chironomus</taxon>
    </lineage>
</organism>
<reference evidence="19" key="2">
    <citation type="submission" date="2022-10" db="EMBL/GenBank/DDBJ databases">
        <authorList>
            <consortium name="ENA_rothamsted_submissions"/>
            <consortium name="culmorum"/>
            <person name="King R."/>
        </authorList>
    </citation>
    <scope>NUCLEOTIDE SEQUENCE</scope>
</reference>
<dbReference type="InterPro" id="IPR054478">
    <property type="entry name" value="LTN1_UBC"/>
</dbReference>
<evidence type="ECO:0000256" key="7">
    <source>
        <dbReference type="ARBA" id="ARBA00022490"/>
    </source>
</evidence>
<dbReference type="InterPro" id="IPR039795">
    <property type="entry name" value="LTN1/Rkr1"/>
</dbReference>
<dbReference type="Gene3D" id="3.30.40.10">
    <property type="entry name" value="Zinc/RING finger domain, C3HC4 (zinc finger)"/>
    <property type="match status" value="1"/>
</dbReference>
<dbReference type="GO" id="GO:0043023">
    <property type="term" value="F:ribosomal large subunit binding"/>
    <property type="evidence" value="ECO:0007669"/>
    <property type="project" value="TreeGrafter"/>
</dbReference>
<proteinExistence type="inferred from homology"/>
<dbReference type="FunFam" id="3.30.40.10:FF:000038">
    <property type="entry name" value="E3 ubiquitin-protein ligase listerin"/>
    <property type="match status" value="1"/>
</dbReference>